<keyword evidence="1" id="KW-0479">Metal-binding</keyword>
<sequence length="188" mass="21389">MEKGKKKVALTFDDGPHPENTQKILSHLEKYGAKATFFQIGKLVDENPGITAEVFNKGHEIASHTWNHPDLITLNADQVEEEISTTQNVIKTVIGEAPVHFRPPYGNTNESIKEIARGYGETEVLWTVDTLDWKSRDPEAILQIVQEEVRDKSVILMHDIHRTTVEAVERVLKFLDDEGYEMVTLRNL</sequence>
<reference evidence="4 5" key="1">
    <citation type="submission" date="2021-05" db="EMBL/GenBank/DDBJ databases">
        <title>Novel Bacillus species.</title>
        <authorList>
            <person name="Liu G."/>
        </authorList>
    </citation>
    <scope>NUCLEOTIDE SEQUENCE [LARGE SCALE GENOMIC DNA]</scope>
    <source>
        <strain evidence="5">FJAT-49780</strain>
    </source>
</reference>
<dbReference type="PROSITE" id="PS51677">
    <property type="entry name" value="NODB"/>
    <property type="match status" value="1"/>
</dbReference>
<dbReference type="GO" id="GO:0016810">
    <property type="term" value="F:hydrolase activity, acting on carbon-nitrogen (but not peptide) bonds"/>
    <property type="evidence" value="ECO:0007669"/>
    <property type="project" value="InterPro"/>
</dbReference>
<dbReference type="EMBL" id="JAGYPG010000002">
    <property type="protein sequence ID" value="MBS4195622.1"/>
    <property type="molecule type" value="Genomic_DNA"/>
</dbReference>
<dbReference type="PANTHER" id="PTHR10587">
    <property type="entry name" value="GLYCOSYL TRANSFERASE-RELATED"/>
    <property type="match status" value="1"/>
</dbReference>
<accession>A0A942TG97</accession>
<evidence type="ECO:0000256" key="1">
    <source>
        <dbReference type="ARBA" id="ARBA00022723"/>
    </source>
</evidence>
<keyword evidence="5" id="KW-1185">Reference proteome</keyword>
<dbReference type="CDD" id="cd10917">
    <property type="entry name" value="CE4_NodB_like_6s_7s"/>
    <property type="match status" value="1"/>
</dbReference>
<protein>
    <submittedName>
        <fullName evidence="4">Polysaccharide deacetylase family protein</fullName>
    </submittedName>
</protein>
<dbReference type="InterPro" id="IPR050248">
    <property type="entry name" value="Polysacc_deacetylase_ArnD"/>
</dbReference>
<evidence type="ECO:0000313" key="4">
    <source>
        <dbReference type="EMBL" id="MBS4195622.1"/>
    </source>
</evidence>
<dbReference type="RefSeq" id="WP_213124825.1">
    <property type="nucleotide sequence ID" value="NZ_JAGYPG010000002.1"/>
</dbReference>
<name>A0A942TG97_9BACI</name>
<gene>
    <name evidence="4" type="ORF">KHA97_11190</name>
</gene>
<dbReference type="PANTHER" id="PTHR10587:SF133">
    <property type="entry name" value="CHITIN DEACETYLASE 1-RELATED"/>
    <property type="match status" value="1"/>
</dbReference>
<dbReference type="AlphaFoldDB" id="A0A942TG97"/>
<comment type="caution">
    <text evidence="4">The sequence shown here is derived from an EMBL/GenBank/DDBJ whole genome shotgun (WGS) entry which is preliminary data.</text>
</comment>
<evidence type="ECO:0000259" key="3">
    <source>
        <dbReference type="PROSITE" id="PS51677"/>
    </source>
</evidence>
<proteinExistence type="predicted"/>
<organism evidence="4 5">
    <name type="scientific">Lederbergia citri</name>
    <dbReference type="NCBI Taxonomy" id="2833580"/>
    <lineage>
        <taxon>Bacteria</taxon>
        <taxon>Bacillati</taxon>
        <taxon>Bacillota</taxon>
        <taxon>Bacilli</taxon>
        <taxon>Bacillales</taxon>
        <taxon>Bacillaceae</taxon>
        <taxon>Lederbergia</taxon>
    </lineage>
</organism>
<dbReference type="InterPro" id="IPR011330">
    <property type="entry name" value="Glyco_hydro/deAcase_b/a-brl"/>
</dbReference>
<dbReference type="InterPro" id="IPR002509">
    <property type="entry name" value="NODB_dom"/>
</dbReference>
<dbReference type="Pfam" id="PF01522">
    <property type="entry name" value="Polysacc_deac_1"/>
    <property type="match status" value="1"/>
</dbReference>
<evidence type="ECO:0000256" key="2">
    <source>
        <dbReference type="ARBA" id="ARBA00022801"/>
    </source>
</evidence>
<dbReference type="SUPFAM" id="SSF88713">
    <property type="entry name" value="Glycoside hydrolase/deacetylase"/>
    <property type="match status" value="1"/>
</dbReference>
<dbReference type="GO" id="GO:0005975">
    <property type="term" value="P:carbohydrate metabolic process"/>
    <property type="evidence" value="ECO:0007669"/>
    <property type="project" value="InterPro"/>
</dbReference>
<dbReference type="Gene3D" id="3.20.20.370">
    <property type="entry name" value="Glycoside hydrolase/deacetylase"/>
    <property type="match status" value="1"/>
</dbReference>
<keyword evidence="2" id="KW-0378">Hydrolase</keyword>
<feature type="domain" description="NodB homology" evidence="3">
    <location>
        <begin position="6"/>
        <end position="183"/>
    </location>
</feature>
<dbReference type="GO" id="GO:0016020">
    <property type="term" value="C:membrane"/>
    <property type="evidence" value="ECO:0007669"/>
    <property type="project" value="TreeGrafter"/>
</dbReference>
<dbReference type="Proteomes" id="UP000681414">
    <property type="component" value="Unassembled WGS sequence"/>
</dbReference>
<evidence type="ECO:0000313" key="5">
    <source>
        <dbReference type="Proteomes" id="UP000681414"/>
    </source>
</evidence>
<dbReference type="GO" id="GO:0046872">
    <property type="term" value="F:metal ion binding"/>
    <property type="evidence" value="ECO:0007669"/>
    <property type="project" value="UniProtKB-KW"/>
</dbReference>